<dbReference type="PANTHER" id="PTHR31637">
    <property type="entry name" value="2,3-BISPHOSPHOGLYCERATE-INDEPENDENT PHOSPHOGLYCERATE MUTASE"/>
    <property type="match status" value="1"/>
</dbReference>
<evidence type="ECO:0000256" key="11">
    <source>
        <dbReference type="PIRSR" id="PIRSR001492-1"/>
    </source>
</evidence>
<feature type="binding site" evidence="9 12">
    <location>
        <begin position="266"/>
        <end position="269"/>
    </location>
    <ligand>
        <name>substrate</name>
    </ligand>
</feature>
<dbReference type="NCBIfam" id="TIGR01307">
    <property type="entry name" value="pgm_bpd_ind"/>
    <property type="match status" value="1"/>
</dbReference>
<dbReference type="GO" id="GO:0004619">
    <property type="term" value="F:phosphoglycerate mutase activity"/>
    <property type="evidence" value="ECO:0007669"/>
    <property type="project" value="UniProtKB-UniRule"/>
</dbReference>
<evidence type="ECO:0000256" key="8">
    <source>
        <dbReference type="ARBA" id="ARBA00023235"/>
    </source>
</evidence>
<dbReference type="InterPro" id="IPR006124">
    <property type="entry name" value="Metalloenzyme"/>
</dbReference>
<feature type="active site" description="Phosphoserine intermediate" evidence="9 11">
    <location>
        <position position="65"/>
    </location>
</feature>
<comment type="pathway">
    <text evidence="3 9">Carbohydrate degradation; glycolysis; pyruvate from D-glyceraldehyde 3-phosphate: step 3/5.</text>
</comment>
<comment type="similarity">
    <text evidence="4 9">Belongs to the BPG-independent phosphoglycerate mutase family.</text>
</comment>
<dbReference type="Gene3D" id="3.40.720.10">
    <property type="entry name" value="Alkaline Phosphatase, subunit A"/>
    <property type="match status" value="1"/>
</dbReference>
<dbReference type="FunFam" id="3.40.1450.10:FF:000002">
    <property type="entry name" value="2,3-bisphosphoglycerate-independent phosphoglycerate mutase"/>
    <property type="match status" value="1"/>
</dbReference>
<dbReference type="GO" id="GO:0030145">
    <property type="term" value="F:manganese ion binding"/>
    <property type="evidence" value="ECO:0007669"/>
    <property type="project" value="UniProtKB-UniRule"/>
</dbReference>
<evidence type="ECO:0000256" key="12">
    <source>
        <dbReference type="PIRSR" id="PIRSR001492-2"/>
    </source>
</evidence>
<dbReference type="SUPFAM" id="SSF64158">
    <property type="entry name" value="2,3-Bisphosphoglycerate-independent phosphoglycerate mutase, substrate-binding domain"/>
    <property type="match status" value="1"/>
</dbReference>
<dbReference type="InterPro" id="IPR017850">
    <property type="entry name" value="Alkaline_phosphatase_core_sf"/>
</dbReference>
<comment type="cofactor">
    <cofactor evidence="9">
        <name>Mn(2+)</name>
        <dbReference type="ChEBI" id="CHEBI:29035"/>
    </cofactor>
    <text evidence="9">Binds 2 manganese ions per subunit.</text>
</comment>
<dbReference type="Proteomes" id="UP000782843">
    <property type="component" value="Unassembled WGS sequence"/>
</dbReference>
<dbReference type="EMBL" id="JAGQLG010000184">
    <property type="protein sequence ID" value="MCA9382621.1"/>
    <property type="molecule type" value="Genomic_DNA"/>
</dbReference>
<feature type="domain" description="Metalloenzyme" evidence="14">
    <location>
        <begin position="8"/>
        <end position="503"/>
    </location>
</feature>
<feature type="binding site" evidence="9 13">
    <location>
        <position position="407"/>
    </location>
    <ligand>
        <name>Mn(2+)</name>
        <dbReference type="ChEBI" id="CHEBI:29035"/>
        <label>1</label>
    </ligand>
</feature>
<evidence type="ECO:0000313" key="17">
    <source>
        <dbReference type="Proteomes" id="UP000782843"/>
    </source>
</evidence>
<reference evidence="16" key="1">
    <citation type="submission" date="2020-04" db="EMBL/GenBank/DDBJ databases">
        <authorList>
            <person name="Zhang T."/>
        </authorList>
    </citation>
    <scope>NUCLEOTIDE SEQUENCE</scope>
    <source>
        <strain evidence="16">HKST-UBA10</strain>
    </source>
</reference>
<proteinExistence type="inferred from homology"/>
<dbReference type="EC" id="5.4.2.12" evidence="9 10"/>
<reference evidence="16" key="2">
    <citation type="journal article" date="2021" name="Microbiome">
        <title>Successional dynamics and alternative stable states in a saline activated sludge microbial community over 9 years.</title>
        <authorList>
            <person name="Wang Y."/>
            <person name="Ye J."/>
            <person name="Ju F."/>
            <person name="Liu L."/>
            <person name="Boyd J.A."/>
            <person name="Deng Y."/>
            <person name="Parks D.H."/>
            <person name="Jiang X."/>
            <person name="Yin X."/>
            <person name="Woodcroft B.J."/>
            <person name="Tyson G.W."/>
            <person name="Hugenholtz P."/>
            <person name="Polz M.F."/>
            <person name="Zhang T."/>
        </authorList>
    </citation>
    <scope>NUCLEOTIDE SEQUENCE</scope>
    <source>
        <strain evidence="16">HKST-UBA10</strain>
    </source>
</reference>
<comment type="function">
    <text evidence="2 9">Catalyzes the interconversion of 2-phosphoglycerate and 3-phosphoglycerate.</text>
</comment>
<evidence type="ECO:0000259" key="15">
    <source>
        <dbReference type="Pfam" id="PF06415"/>
    </source>
</evidence>
<feature type="binding site" evidence="9 13">
    <location>
        <position position="467"/>
    </location>
    <ligand>
        <name>Mn(2+)</name>
        <dbReference type="ChEBI" id="CHEBI:29035"/>
        <label>1</label>
    </ligand>
</feature>
<gene>
    <name evidence="9 16" type="primary">gpmI</name>
    <name evidence="16" type="ORF">KC660_04430</name>
</gene>
<dbReference type="InterPro" id="IPR005995">
    <property type="entry name" value="Pgm_bpd_ind"/>
</dbReference>
<dbReference type="HAMAP" id="MF_01038">
    <property type="entry name" value="GpmI"/>
    <property type="match status" value="1"/>
</dbReference>
<evidence type="ECO:0000256" key="3">
    <source>
        <dbReference type="ARBA" id="ARBA00004798"/>
    </source>
</evidence>
<dbReference type="InterPro" id="IPR036646">
    <property type="entry name" value="PGAM_B_sf"/>
</dbReference>
<feature type="binding site" evidence="9 13">
    <location>
        <position position="448"/>
    </location>
    <ligand>
        <name>Mn(2+)</name>
        <dbReference type="ChEBI" id="CHEBI:29035"/>
        <label>2</label>
    </ligand>
</feature>
<dbReference type="SUPFAM" id="SSF53649">
    <property type="entry name" value="Alkaline phosphatase-like"/>
    <property type="match status" value="1"/>
</dbReference>
<protein>
    <recommendedName>
        <fullName evidence="9 10">2,3-bisphosphoglycerate-independent phosphoglycerate mutase</fullName>
        <shortName evidence="9">BPG-independent PGAM</shortName>
        <shortName evidence="9">Phosphoglyceromutase</shortName>
        <shortName evidence="9">iPGM</shortName>
        <ecNumber evidence="9 10">5.4.2.12</ecNumber>
    </recommendedName>
</protein>
<evidence type="ECO:0000256" key="5">
    <source>
        <dbReference type="ARBA" id="ARBA00022723"/>
    </source>
</evidence>
<dbReference type="InterPro" id="IPR011258">
    <property type="entry name" value="BPG-indep_PGM_N"/>
</dbReference>
<accession>A0A955L4N7</accession>
<evidence type="ECO:0000256" key="6">
    <source>
        <dbReference type="ARBA" id="ARBA00023152"/>
    </source>
</evidence>
<evidence type="ECO:0000256" key="10">
    <source>
        <dbReference type="NCBIfam" id="TIGR01307"/>
    </source>
</evidence>
<evidence type="ECO:0000256" key="1">
    <source>
        <dbReference type="ARBA" id="ARBA00000370"/>
    </source>
</evidence>
<comment type="catalytic activity">
    <reaction evidence="1 9">
        <text>(2R)-2-phosphoglycerate = (2R)-3-phosphoglycerate</text>
        <dbReference type="Rhea" id="RHEA:15901"/>
        <dbReference type="ChEBI" id="CHEBI:58272"/>
        <dbReference type="ChEBI" id="CHEBI:58289"/>
        <dbReference type="EC" id="5.4.2.12"/>
    </reaction>
</comment>
<evidence type="ECO:0000256" key="9">
    <source>
        <dbReference type="HAMAP-Rule" id="MF_01038"/>
    </source>
</evidence>
<feature type="binding site" evidence="9 13">
    <location>
        <position position="65"/>
    </location>
    <ligand>
        <name>Mn(2+)</name>
        <dbReference type="ChEBI" id="CHEBI:29035"/>
        <label>2</label>
    </ligand>
</feature>
<dbReference type="Pfam" id="PF01676">
    <property type="entry name" value="Metalloenzyme"/>
    <property type="match status" value="1"/>
</dbReference>
<feature type="binding site" evidence="9 13">
    <location>
        <position position="15"/>
    </location>
    <ligand>
        <name>Mn(2+)</name>
        <dbReference type="ChEBI" id="CHEBI:29035"/>
        <label>2</label>
    </ligand>
</feature>
<comment type="subunit">
    <text evidence="9">Monomer.</text>
</comment>
<comment type="caution">
    <text evidence="16">The sequence shown here is derived from an EMBL/GenBank/DDBJ whole genome shotgun (WGS) entry which is preliminary data.</text>
</comment>
<organism evidence="16 17">
    <name type="scientific">Candidatus Dojkabacteria bacterium</name>
    <dbReference type="NCBI Taxonomy" id="2099670"/>
    <lineage>
        <taxon>Bacteria</taxon>
        <taxon>Candidatus Dojkabacteria</taxon>
    </lineage>
</organism>
<keyword evidence="6 9" id="KW-0324">Glycolysis</keyword>
<dbReference type="Gene3D" id="3.40.1450.10">
    <property type="entry name" value="BPG-independent phosphoglycerate mutase, domain B"/>
    <property type="match status" value="1"/>
</dbReference>
<keyword evidence="5 9" id="KW-0479">Metal-binding</keyword>
<dbReference type="AlphaFoldDB" id="A0A955L4N7"/>
<feature type="binding site" evidence="9 13">
    <location>
        <position position="449"/>
    </location>
    <ligand>
        <name>Mn(2+)</name>
        <dbReference type="ChEBI" id="CHEBI:29035"/>
        <label>2</label>
    </ligand>
</feature>
<dbReference type="CDD" id="cd16010">
    <property type="entry name" value="iPGM"/>
    <property type="match status" value="1"/>
</dbReference>
<dbReference type="Pfam" id="PF06415">
    <property type="entry name" value="iPGM_N"/>
    <property type="match status" value="1"/>
</dbReference>
<feature type="binding site" evidence="9 12">
    <location>
        <position position="196"/>
    </location>
    <ligand>
        <name>substrate</name>
    </ligand>
</feature>
<dbReference type="PIRSF" id="PIRSF001492">
    <property type="entry name" value="IPGAM"/>
    <property type="match status" value="1"/>
</dbReference>
<feature type="binding site" evidence="9 12">
    <location>
        <position position="190"/>
    </location>
    <ligand>
        <name>substrate</name>
    </ligand>
</feature>
<keyword evidence="7 9" id="KW-0464">Manganese</keyword>
<feature type="binding site" evidence="9 13">
    <location>
        <position position="411"/>
    </location>
    <ligand>
        <name>Mn(2+)</name>
        <dbReference type="ChEBI" id="CHEBI:29035"/>
        <label>1</label>
    </ligand>
</feature>
<feature type="binding site" evidence="9 12">
    <location>
        <position position="126"/>
    </location>
    <ligand>
        <name>substrate</name>
    </ligand>
</feature>
<sequence length="519" mass="57793">MFANRPRPVVLVIMDGVGVAPPGPGNAVKLAQTPNLDSYWPNYAHGYLHASGGAVGLPHGTKGNSEVGHMNIGAGRVVFQELPRINTSITNMSFYENQALKKAADHVKQTGGKLHIMGLTSTGNVHSSLEHAFALIKFCENEKLASDKVFFHAFTDGRDSSPTSSKVYLEQIEGELKRRGVGRIATIIGRYYAMDRDNRWERTEKAYETLVLGKGKLLKDWREGIDESYAEKRTDEFIEPIVITEDGTNPIGKISSNDAIIFFNYRADRAKQITKAFIEDNFEYFERGPKLQNLVYVGMTMYDKKFNMLAAFPPENVQMTMGRLMSNNGYRQLRIAESEKFPHVTYFFNGGILEQFPGEDRIEIPSPKVATYDKMPEMSAYQVTETLIERIMMDIYDFILVNLANGDMVGHTGVIDAGVKAVQVVDECLGKIVNATLLKGGEVFVTADHGNCEQMINLQTGEVDTEHTTNPVPFLHITNDPNPRELSFGVLSDIVPTMLSRMSVLKPSVMTGRDLLSQS</sequence>
<feature type="domain" description="BPG-independent PGAM N-terminal" evidence="15">
    <location>
        <begin position="85"/>
        <end position="304"/>
    </location>
</feature>
<feature type="binding site" evidence="9 12">
    <location>
        <position position="340"/>
    </location>
    <ligand>
        <name>substrate</name>
    </ligand>
</feature>
<feature type="binding site" evidence="9 12">
    <location>
        <begin position="158"/>
        <end position="159"/>
    </location>
    <ligand>
        <name>substrate</name>
    </ligand>
</feature>
<evidence type="ECO:0000256" key="7">
    <source>
        <dbReference type="ARBA" id="ARBA00023211"/>
    </source>
</evidence>
<evidence type="ECO:0000313" key="16">
    <source>
        <dbReference type="EMBL" id="MCA9382621.1"/>
    </source>
</evidence>
<dbReference type="PANTHER" id="PTHR31637:SF0">
    <property type="entry name" value="2,3-BISPHOSPHOGLYCERATE-INDEPENDENT PHOSPHOGLYCERATE MUTASE"/>
    <property type="match status" value="1"/>
</dbReference>
<evidence type="ECO:0000259" key="14">
    <source>
        <dbReference type="Pfam" id="PF01676"/>
    </source>
</evidence>
<dbReference type="GO" id="GO:0005829">
    <property type="term" value="C:cytosol"/>
    <property type="evidence" value="ECO:0007669"/>
    <property type="project" value="TreeGrafter"/>
</dbReference>
<keyword evidence="8 9" id="KW-0413">Isomerase</keyword>
<dbReference type="GO" id="GO:0006096">
    <property type="term" value="P:glycolytic process"/>
    <property type="evidence" value="ECO:0007669"/>
    <property type="project" value="UniProtKB-UniRule"/>
</dbReference>
<evidence type="ECO:0000256" key="2">
    <source>
        <dbReference type="ARBA" id="ARBA00002315"/>
    </source>
</evidence>
<name>A0A955L4N7_9BACT</name>
<dbReference type="GO" id="GO:0006007">
    <property type="term" value="P:glucose catabolic process"/>
    <property type="evidence" value="ECO:0007669"/>
    <property type="project" value="InterPro"/>
</dbReference>
<evidence type="ECO:0000256" key="13">
    <source>
        <dbReference type="PIRSR" id="PIRSR001492-3"/>
    </source>
</evidence>
<evidence type="ECO:0000256" key="4">
    <source>
        <dbReference type="ARBA" id="ARBA00008819"/>
    </source>
</evidence>